<dbReference type="InterPro" id="IPR017451">
    <property type="entry name" value="F-box-assoc_interact_dom"/>
</dbReference>
<accession>A0A5B9FYT3</accession>
<proteinExistence type="evidence at transcript level"/>
<evidence type="ECO:0000259" key="1">
    <source>
        <dbReference type="Pfam" id="PF07734"/>
    </source>
</evidence>
<sequence length="233" mass="26880">MSMTLLRPCVDAPVSKYVIHGFGFDHTSNDYKVLRIVFDWDVRFPPQAEIYKLRTGVWETVRGADDFQNVQCRDTQALVNGASHWLGFHRRDMALVKVVVLFHMCDEEFRVMKLSDHLSSLCWSDVALGVSGGLLSLMEHNWSDDNLSRWNVWLMKEYGVVESWTKQFTIDSNGWRFGSMFSFRNNEKIVGEMQDEPVLYDPKTHAFINLGIKAKGSLFAKNTYVESLVLLNK</sequence>
<organism evidence="2">
    <name type="scientific">Betula platyphylla</name>
    <name type="common">Asian white birch</name>
    <dbReference type="NCBI Taxonomy" id="78630"/>
    <lineage>
        <taxon>Eukaryota</taxon>
        <taxon>Viridiplantae</taxon>
        <taxon>Streptophyta</taxon>
        <taxon>Embryophyta</taxon>
        <taxon>Tracheophyta</taxon>
        <taxon>Spermatophyta</taxon>
        <taxon>Magnoliopsida</taxon>
        <taxon>eudicotyledons</taxon>
        <taxon>Gunneridae</taxon>
        <taxon>Pentapetalae</taxon>
        <taxon>rosids</taxon>
        <taxon>fabids</taxon>
        <taxon>Fagales</taxon>
        <taxon>Betulaceae</taxon>
        <taxon>Betula</taxon>
    </lineage>
</organism>
<dbReference type="NCBIfam" id="TIGR01640">
    <property type="entry name" value="F_box_assoc_1"/>
    <property type="match status" value="1"/>
</dbReference>
<dbReference type="PANTHER" id="PTHR31672:SF13">
    <property type="entry name" value="F-BOX PROTEIN CPR30-LIKE"/>
    <property type="match status" value="1"/>
</dbReference>
<dbReference type="PANTHER" id="PTHR31672">
    <property type="entry name" value="BNACNNG10540D PROTEIN"/>
    <property type="match status" value="1"/>
</dbReference>
<evidence type="ECO:0000313" key="2">
    <source>
        <dbReference type="EMBL" id="QEE59970.1"/>
    </source>
</evidence>
<name>A0A5B9FYT3_BETPL</name>
<dbReference type="EMBL" id="MK451887">
    <property type="protein sequence ID" value="QEE59970.1"/>
    <property type="molecule type" value="mRNA"/>
</dbReference>
<feature type="domain" description="F-box associated beta-propeller type 1" evidence="1">
    <location>
        <begin position="16"/>
        <end position="175"/>
    </location>
</feature>
<dbReference type="InterPro" id="IPR050796">
    <property type="entry name" value="SCF_F-box_component"/>
</dbReference>
<protein>
    <submittedName>
        <fullName evidence="2">F-box protein At3g07870-like</fullName>
    </submittedName>
</protein>
<dbReference type="AlphaFoldDB" id="A0A5B9FYT3"/>
<reference evidence="2" key="1">
    <citation type="submission" date="2019-01" db="EMBL/GenBank/DDBJ databases">
        <authorList>
            <person name="Zhao H."/>
        </authorList>
    </citation>
    <scope>NUCLEOTIDE SEQUENCE</scope>
</reference>
<dbReference type="Pfam" id="PF07734">
    <property type="entry name" value="FBA_1"/>
    <property type="match status" value="1"/>
</dbReference>
<dbReference type="InterPro" id="IPR006527">
    <property type="entry name" value="F-box-assoc_dom_typ1"/>
</dbReference>